<protein>
    <submittedName>
        <fullName evidence="1">Uncharacterized protein</fullName>
    </submittedName>
</protein>
<gene>
    <name evidence="1" type="ORF">PHMEG_0007679</name>
</gene>
<proteinExistence type="predicted"/>
<keyword evidence="2" id="KW-1185">Reference proteome</keyword>
<comment type="caution">
    <text evidence="1">The sequence shown here is derived from an EMBL/GenBank/DDBJ whole genome shotgun (WGS) entry which is preliminary data.</text>
</comment>
<dbReference type="Proteomes" id="UP000198211">
    <property type="component" value="Unassembled WGS sequence"/>
</dbReference>
<name>A0A225WL30_9STRA</name>
<dbReference type="EMBL" id="NBNE01000617">
    <property type="protein sequence ID" value="OWZ18252.1"/>
    <property type="molecule type" value="Genomic_DNA"/>
</dbReference>
<sequence length="150" mass="16939">MVYQLQRKGSGVLNSAGSMSFESRGIRIDNAKWVLTRGIVNRITDPTRVLLRVESMDAAMPIPKTLTPANPHDTQYNCEIRQFFAVQWGKPHLNEFEASKMLAKDNTTTTYDFNGNSSIAQTNPTKTYNEQYALYLRGAGEKSMLNTRKT</sequence>
<dbReference type="AlphaFoldDB" id="A0A225WL30"/>
<dbReference type="OrthoDB" id="144068at2759"/>
<evidence type="ECO:0000313" key="1">
    <source>
        <dbReference type="EMBL" id="OWZ18252.1"/>
    </source>
</evidence>
<accession>A0A225WL30</accession>
<organism evidence="1 2">
    <name type="scientific">Phytophthora megakarya</name>
    <dbReference type="NCBI Taxonomy" id="4795"/>
    <lineage>
        <taxon>Eukaryota</taxon>
        <taxon>Sar</taxon>
        <taxon>Stramenopiles</taxon>
        <taxon>Oomycota</taxon>
        <taxon>Peronosporomycetes</taxon>
        <taxon>Peronosporales</taxon>
        <taxon>Peronosporaceae</taxon>
        <taxon>Phytophthora</taxon>
    </lineage>
</organism>
<reference evidence="2" key="1">
    <citation type="submission" date="2017-03" db="EMBL/GenBank/DDBJ databases">
        <title>Phytopthora megakarya and P. palmivora, two closely related causual agents of cacao black pod achieved similar genome size and gene model numbers by different mechanisms.</title>
        <authorList>
            <person name="Ali S."/>
            <person name="Shao J."/>
            <person name="Larry D.J."/>
            <person name="Kronmiller B."/>
            <person name="Shen D."/>
            <person name="Strem M.D."/>
            <person name="Melnick R.L."/>
            <person name="Guiltinan M.J."/>
            <person name="Tyler B.M."/>
            <person name="Meinhardt L.W."/>
            <person name="Bailey B.A."/>
        </authorList>
    </citation>
    <scope>NUCLEOTIDE SEQUENCE [LARGE SCALE GENOMIC DNA]</scope>
    <source>
        <strain evidence="2">zdho120</strain>
    </source>
</reference>
<evidence type="ECO:0000313" key="2">
    <source>
        <dbReference type="Proteomes" id="UP000198211"/>
    </source>
</evidence>